<dbReference type="EMBL" id="BART01027182">
    <property type="protein sequence ID" value="GAG90816.1"/>
    <property type="molecule type" value="Genomic_DNA"/>
</dbReference>
<protein>
    <submittedName>
        <fullName evidence="1">Uncharacterized protein</fullName>
    </submittedName>
</protein>
<evidence type="ECO:0000313" key="1">
    <source>
        <dbReference type="EMBL" id="GAG90816.1"/>
    </source>
</evidence>
<dbReference type="AlphaFoldDB" id="X1D2S5"/>
<organism evidence="1">
    <name type="scientific">marine sediment metagenome</name>
    <dbReference type="NCBI Taxonomy" id="412755"/>
    <lineage>
        <taxon>unclassified sequences</taxon>
        <taxon>metagenomes</taxon>
        <taxon>ecological metagenomes</taxon>
    </lineage>
</organism>
<feature type="non-terminal residue" evidence="1">
    <location>
        <position position="1"/>
    </location>
</feature>
<accession>X1D2S5</accession>
<reference evidence="1" key="1">
    <citation type="journal article" date="2014" name="Front. Microbiol.">
        <title>High frequency of phylogenetically diverse reductive dehalogenase-homologous genes in deep subseafloor sedimentary metagenomes.</title>
        <authorList>
            <person name="Kawai M."/>
            <person name="Futagami T."/>
            <person name="Toyoda A."/>
            <person name="Takaki Y."/>
            <person name="Nishi S."/>
            <person name="Hori S."/>
            <person name="Arai W."/>
            <person name="Tsubouchi T."/>
            <person name="Morono Y."/>
            <person name="Uchiyama I."/>
            <person name="Ito T."/>
            <person name="Fujiyama A."/>
            <person name="Inagaki F."/>
            <person name="Takami H."/>
        </authorList>
    </citation>
    <scope>NUCLEOTIDE SEQUENCE</scope>
    <source>
        <strain evidence="1">Expedition CK06-06</strain>
    </source>
</reference>
<name>X1D2S5_9ZZZZ</name>
<gene>
    <name evidence="1" type="ORF">S01H4_48252</name>
</gene>
<sequence length="87" mass="9979">GPYPRYYEISMGIEDSYFTDCVINDIKPDFSPEQAREAIKTVLLSYLSAKTEKFVTVDDLMEVHNSKGTKSILEGLEKYVNNNYCLE</sequence>
<proteinExistence type="predicted"/>
<comment type="caution">
    <text evidence="1">The sequence shown here is derived from an EMBL/GenBank/DDBJ whole genome shotgun (WGS) entry which is preliminary data.</text>
</comment>